<dbReference type="AlphaFoldDB" id="A0A6A6Y338"/>
<reference evidence="3 5" key="1">
    <citation type="journal article" date="2020" name="Stud. Mycol.">
        <title>101 Dothideomycetes genomes: a test case for predicting lifestyles and emergence of pathogens.</title>
        <authorList>
            <person name="Haridas S."/>
            <person name="Albert R."/>
            <person name="Binder M."/>
            <person name="Bloem J."/>
            <person name="Labutti K."/>
            <person name="Salamov A."/>
            <person name="Andreopoulos B."/>
            <person name="Baker S."/>
            <person name="Barry K."/>
            <person name="Bills G."/>
            <person name="Bluhm B."/>
            <person name="Cannon C."/>
            <person name="Castanera R."/>
            <person name="Culley D."/>
            <person name="Daum C."/>
            <person name="Ezra D."/>
            <person name="Gonzalez J."/>
            <person name="Henrissat B."/>
            <person name="Kuo A."/>
            <person name="Liang C."/>
            <person name="Lipzen A."/>
            <person name="Lutzoni F."/>
            <person name="Magnuson J."/>
            <person name="Mondo S."/>
            <person name="Nolan M."/>
            <person name="Ohm R."/>
            <person name="Pangilinan J."/>
            <person name="Park H.-J."/>
            <person name="Ramirez L."/>
            <person name="Alfaro M."/>
            <person name="Sun H."/>
            <person name="Tritt A."/>
            <person name="Yoshinaga Y."/>
            <person name="Zwiers L.-H."/>
            <person name="Turgeon B."/>
            <person name="Goodwin S."/>
            <person name="Spatafora J."/>
            <person name="Crous P."/>
            <person name="Grigoriev I."/>
        </authorList>
    </citation>
    <scope>NUCLEOTIDE SEQUENCE</scope>
    <source>
        <strain evidence="3 5">CBS 304.34</strain>
    </source>
</reference>
<evidence type="ECO:0000256" key="2">
    <source>
        <dbReference type="SAM" id="Phobius"/>
    </source>
</evidence>
<name>A0A6A6Y338_9PEZI</name>
<accession>A0A6A6Y338</accession>
<keyword evidence="2" id="KW-0472">Membrane</keyword>
<organism evidence="3">
    <name type="scientific">Mytilinidion resinicola</name>
    <dbReference type="NCBI Taxonomy" id="574789"/>
    <lineage>
        <taxon>Eukaryota</taxon>
        <taxon>Fungi</taxon>
        <taxon>Dikarya</taxon>
        <taxon>Ascomycota</taxon>
        <taxon>Pezizomycotina</taxon>
        <taxon>Dothideomycetes</taxon>
        <taxon>Pleosporomycetidae</taxon>
        <taxon>Mytilinidiales</taxon>
        <taxon>Mytilinidiaceae</taxon>
        <taxon>Mytilinidion</taxon>
    </lineage>
</organism>
<feature type="compositionally biased region" description="Basic and acidic residues" evidence="1">
    <location>
        <begin position="24"/>
        <end position="48"/>
    </location>
</feature>
<feature type="transmembrane region" description="Helical" evidence="2">
    <location>
        <begin position="519"/>
        <end position="536"/>
    </location>
</feature>
<feature type="transmembrane region" description="Helical" evidence="2">
    <location>
        <begin position="604"/>
        <end position="626"/>
    </location>
</feature>
<feature type="transmembrane region" description="Helical" evidence="2">
    <location>
        <begin position="455"/>
        <end position="480"/>
    </location>
</feature>
<sequence length="659" mass="73671">MHEKHWYLVLSRSHDCFGGEGASEDEKMYEDKAKQSSDEGGPKQEGKNMRQIPVDNGNDNAAAASFEPHSIQPVDAVLSSYSGYTLTFKSSYDGVYDVLQPAPTAPVEMLSIFKENPPSCVENITELCPELYSSAYLCSNPFNVTISRPDCYCVMLLGNACPGLCLEGRQPDDYLGWTVPMCDDGSAFANSAAFGNVSVFANISKSSSINGTFIARVKEYNATWKELWPNYKNTSETAYLNDKNESETAYLNHKNASETAYLSIIPWKWSLEPQNIAQTGWTTNITVWTPNTTVWTTNSTCPSVKRKLLIFAIPNAITFGSSIILANRKFAQFVTCTLGGRKGSQSWASMAILGVLLDLIATYINARYVKKQPGYEDVIIGKLFMLWTARPRLGWPVVVWALFFDTTDYISAAIALPLTEVILQIIGVVYIGWAADVGRRHGYSSLQKSPHKSDARMMCAGAIVALLGLGFALSWAFIIYTPVGRKLIENFQRTARFFTQCFDSIGRFILAPVRTTHDFVIPLFFVIWGLGLRLYYYPAWVLSKLVPGWSREKPALRPISNAWRMKRSARTTGTELMTKTEREALTQEEAIVQMGFSENIPRRLAYHAMLLIVPYLGQWLLWVGFVTLSQDHYCPPKLSYLTAVWSVFSCISVFLSAAV</sequence>
<proteinExistence type="predicted"/>
<feature type="transmembrane region" description="Helical" evidence="2">
    <location>
        <begin position="308"/>
        <end position="326"/>
    </location>
</feature>
<keyword evidence="4" id="KW-1185">Reference proteome</keyword>
<gene>
    <name evidence="3 5" type="ORF">BDZ99DRAFT_576165</name>
</gene>
<evidence type="ECO:0000313" key="3">
    <source>
        <dbReference type="EMBL" id="KAF2803246.1"/>
    </source>
</evidence>
<keyword evidence="2" id="KW-0812">Transmembrane</keyword>
<reference evidence="5" key="3">
    <citation type="submission" date="2025-04" db="UniProtKB">
        <authorList>
            <consortium name="RefSeq"/>
        </authorList>
    </citation>
    <scope>IDENTIFICATION</scope>
    <source>
        <strain evidence="5">CBS 304.34</strain>
    </source>
</reference>
<dbReference type="EMBL" id="MU003718">
    <property type="protein sequence ID" value="KAF2803246.1"/>
    <property type="molecule type" value="Genomic_DNA"/>
</dbReference>
<evidence type="ECO:0000313" key="4">
    <source>
        <dbReference type="Proteomes" id="UP000504636"/>
    </source>
</evidence>
<dbReference type="RefSeq" id="XP_033570210.1">
    <property type="nucleotide sequence ID" value="XM_033728543.1"/>
</dbReference>
<feature type="region of interest" description="Disordered" evidence="1">
    <location>
        <begin position="19"/>
        <end position="63"/>
    </location>
</feature>
<evidence type="ECO:0000313" key="5">
    <source>
        <dbReference type="RefSeq" id="XP_033570210.1"/>
    </source>
</evidence>
<dbReference type="Proteomes" id="UP000504636">
    <property type="component" value="Unplaced"/>
</dbReference>
<dbReference type="OrthoDB" id="3525430at2759"/>
<reference evidence="5" key="2">
    <citation type="submission" date="2020-04" db="EMBL/GenBank/DDBJ databases">
        <authorList>
            <consortium name="NCBI Genome Project"/>
        </authorList>
    </citation>
    <scope>NUCLEOTIDE SEQUENCE</scope>
    <source>
        <strain evidence="5">CBS 304.34</strain>
    </source>
</reference>
<feature type="transmembrane region" description="Helical" evidence="2">
    <location>
        <begin position="409"/>
        <end position="434"/>
    </location>
</feature>
<evidence type="ECO:0000256" key="1">
    <source>
        <dbReference type="SAM" id="MobiDB-lite"/>
    </source>
</evidence>
<feature type="transmembrane region" description="Helical" evidence="2">
    <location>
        <begin position="638"/>
        <end position="658"/>
    </location>
</feature>
<dbReference type="GeneID" id="54469436"/>
<protein>
    <submittedName>
        <fullName evidence="3 5">Uncharacterized protein</fullName>
    </submittedName>
</protein>
<keyword evidence="2" id="KW-1133">Transmembrane helix</keyword>
<feature type="transmembrane region" description="Helical" evidence="2">
    <location>
        <begin position="346"/>
        <end position="366"/>
    </location>
</feature>